<keyword evidence="12" id="KW-1185">Reference proteome</keyword>
<dbReference type="VEuPathDB" id="FungiDB:PV07_00619"/>
<dbReference type="PANTHER" id="PTHR28184:SF1">
    <property type="entry name" value="LARGE RIBOSOMAL SUBUNIT PROTEIN ML67"/>
    <property type="match status" value="1"/>
</dbReference>
<comment type="subcellular location">
    <subcellularLocation>
        <location evidence="1">Mitochondrion</location>
    </subcellularLocation>
</comment>
<protein>
    <recommendedName>
        <fullName evidence="8">Large ribosomal subunit protein mL67</fullName>
    </recommendedName>
</protein>
<evidence type="ECO:0000256" key="5">
    <source>
        <dbReference type="ARBA" id="ARBA00023128"/>
    </source>
</evidence>
<dbReference type="GeneID" id="27339813"/>
<keyword evidence="6" id="KW-0804">Transcription</keyword>
<feature type="region of interest" description="Disordered" evidence="10">
    <location>
        <begin position="413"/>
        <end position="451"/>
    </location>
</feature>
<feature type="compositionally biased region" description="Polar residues" evidence="10">
    <location>
        <begin position="438"/>
        <end position="447"/>
    </location>
</feature>
<evidence type="ECO:0000313" key="11">
    <source>
        <dbReference type="EMBL" id="KIW33797.1"/>
    </source>
</evidence>
<organism evidence="11 12">
    <name type="scientific">Cladophialophora immunda</name>
    <dbReference type="NCBI Taxonomy" id="569365"/>
    <lineage>
        <taxon>Eukaryota</taxon>
        <taxon>Fungi</taxon>
        <taxon>Dikarya</taxon>
        <taxon>Ascomycota</taxon>
        <taxon>Pezizomycotina</taxon>
        <taxon>Eurotiomycetes</taxon>
        <taxon>Chaetothyriomycetidae</taxon>
        <taxon>Chaetothyriales</taxon>
        <taxon>Herpotrichiellaceae</taxon>
        <taxon>Cladophialophora</taxon>
    </lineage>
</organism>
<keyword evidence="5" id="KW-0496">Mitochondrion</keyword>
<proteinExistence type="inferred from homology"/>
<dbReference type="GO" id="GO:1990904">
    <property type="term" value="C:ribonucleoprotein complex"/>
    <property type="evidence" value="ECO:0007669"/>
    <property type="project" value="UniProtKB-KW"/>
</dbReference>
<evidence type="ECO:0000256" key="10">
    <source>
        <dbReference type="SAM" id="MobiDB-lite"/>
    </source>
</evidence>
<feature type="compositionally biased region" description="Polar residues" evidence="10">
    <location>
        <begin position="420"/>
        <end position="430"/>
    </location>
</feature>
<keyword evidence="3" id="KW-0689">Ribosomal protein</keyword>
<reference evidence="11 12" key="1">
    <citation type="submission" date="2015-01" db="EMBL/GenBank/DDBJ databases">
        <title>The Genome Sequence of Cladophialophora immunda CBS83496.</title>
        <authorList>
            <consortium name="The Broad Institute Genomics Platform"/>
            <person name="Cuomo C."/>
            <person name="de Hoog S."/>
            <person name="Gorbushina A."/>
            <person name="Stielow B."/>
            <person name="Teixiera M."/>
            <person name="Abouelleil A."/>
            <person name="Chapman S.B."/>
            <person name="Priest M."/>
            <person name="Young S.K."/>
            <person name="Wortman J."/>
            <person name="Nusbaum C."/>
            <person name="Birren B."/>
        </authorList>
    </citation>
    <scope>NUCLEOTIDE SEQUENCE [LARGE SCALE GENOMIC DNA]</scope>
    <source>
        <strain evidence="11 12">CBS 83496</strain>
    </source>
</reference>
<evidence type="ECO:0000256" key="8">
    <source>
        <dbReference type="ARBA" id="ARBA00035185"/>
    </source>
</evidence>
<keyword evidence="9" id="KW-0175">Coiled coil</keyword>
<dbReference type="HOGENOM" id="CLU_478198_0_0_1"/>
<dbReference type="OrthoDB" id="5333655at2759"/>
<evidence type="ECO:0000256" key="3">
    <source>
        <dbReference type="ARBA" id="ARBA00022980"/>
    </source>
</evidence>
<dbReference type="RefSeq" id="XP_016254013.1">
    <property type="nucleotide sequence ID" value="XM_016387085.1"/>
</dbReference>
<keyword evidence="4" id="KW-0805">Transcription regulation</keyword>
<dbReference type="InterPro" id="IPR024629">
    <property type="entry name" value="Ribosomal_mL67"/>
</dbReference>
<evidence type="ECO:0000256" key="1">
    <source>
        <dbReference type="ARBA" id="ARBA00004173"/>
    </source>
</evidence>
<dbReference type="GO" id="GO:0005840">
    <property type="term" value="C:ribosome"/>
    <property type="evidence" value="ECO:0007669"/>
    <property type="project" value="UniProtKB-KW"/>
</dbReference>
<dbReference type="PANTHER" id="PTHR28184">
    <property type="entry name" value="MITOCHONDRIAL HOMOLOGOUS RECOMBINATION PROTEIN 1"/>
    <property type="match status" value="1"/>
</dbReference>
<feature type="coiled-coil region" evidence="9">
    <location>
        <begin position="268"/>
        <end position="299"/>
    </location>
</feature>
<dbReference type="Pfam" id="PF12829">
    <property type="entry name" value="Mhr1"/>
    <property type="match status" value="1"/>
</dbReference>
<dbReference type="GO" id="GO:0000150">
    <property type="term" value="F:DNA strand exchange activity"/>
    <property type="evidence" value="ECO:0007669"/>
    <property type="project" value="InterPro"/>
</dbReference>
<sequence length="612" mass="68688">MAAITANSMVHQIPPMSIPAMPRIRPPRMLKGEPHPNQVLQPTVVPKNANIKWVQGKWRAGGSNAVKNKAATQDIQVAKALRHQTHGLDIYAYRHIRTNQVVYSLTRTLQETKILKQLLYHGKKTVPASVRPDMWTPYFSIHFPPTAAGALEGLFAFQKLRELSMQRQLSPPEDLIKATQEDIDIVKSKLGSPVTLQEMAVRDGLVGKIPKLDEILPKKLRARKLMDQKATSVADTAFVLDWISSGPSPWEKVTMVETNRLINASEMTNRARRRINKIRKELERKAAEIRQRAALALQDLPAHERALLPLTRSAIHQLSMEHHGTVSGRKLDVVDGEHENNLKGPKDYDSVQLREELKQQNLGVFRERQQIAKAAEQEAMKEWFDHNKVPITESGSVWEQVSAARESALQAFDAQERSNGKGSETQTATSPMPKETGARTSSHSTVSKPDWADKPREIKMYWADLNDGLFAASWPRNVVHGALAPFGLAKAWKTKLGLDDEGEFPKGEPQQQYQAVVSKSVHVIGGGINDGWMPKEMANGHTQPPLWEQPPLAEIEEETGEYLTEQAEMQEAGSVSQEERVAYRSPTDEYEDVVVETRPRGLWGRVRGLFGR</sequence>
<evidence type="ECO:0000256" key="2">
    <source>
        <dbReference type="ARBA" id="ARBA00010741"/>
    </source>
</evidence>
<keyword evidence="7" id="KW-0687">Ribonucleoprotein</keyword>
<evidence type="ECO:0000256" key="7">
    <source>
        <dbReference type="ARBA" id="ARBA00023274"/>
    </source>
</evidence>
<name>A0A0D2B832_9EURO</name>
<comment type="similarity">
    <text evidence="2">Belongs to the mitochondrion-specific ribosomal protein mL67 family.</text>
</comment>
<dbReference type="Proteomes" id="UP000054466">
    <property type="component" value="Unassembled WGS sequence"/>
</dbReference>
<evidence type="ECO:0000256" key="6">
    <source>
        <dbReference type="ARBA" id="ARBA00023163"/>
    </source>
</evidence>
<dbReference type="EMBL" id="KN847040">
    <property type="protein sequence ID" value="KIW33797.1"/>
    <property type="molecule type" value="Genomic_DNA"/>
</dbReference>
<accession>A0A0D2B832</accession>
<dbReference type="GO" id="GO:0003697">
    <property type="term" value="F:single-stranded DNA binding"/>
    <property type="evidence" value="ECO:0007669"/>
    <property type="project" value="InterPro"/>
</dbReference>
<evidence type="ECO:0000256" key="4">
    <source>
        <dbReference type="ARBA" id="ARBA00023015"/>
    </source>
</evidence>
<dbReference type="AlphaFoldDB" id="A0A0D2B832"/>
<dbReference type="GO" id="GO:0005739">
    <property type="term" value="C:mitochondrion"/>
    <property type="evidence" value="ECO:0007669"/>
    <property type="project" value="UniProtKB-SubCell"/>
</dbReference>
<evidence type="ECO:0000256" key="9">
    <source>
        <dbReference type="SAM" id="Coils"/>
    </source>
</evidence>
<evidence type="ECO:0000313" key="12">
    <source>
        <dbReference type="Proteomes" id="UP000054466"/>
    </source>
</evidence>
<dbReference type="STRING" id="569365.A0A0D2B832"/>
<gene>
    <name evidence="11" type="ORF">PV07_00619</name>
</gene>
<dbReference type="GO" id="GO:0003735">
    <property type="term" value="F:structural constituent of ribosome"/>
    <property type="evidence" value="ECO:0007669"/>
    <property type="project" value="TreeGrafter"/>
</dbReference>